<keyword evidence="6" id="KW-0865">Zymogen</keyword>
<dbReference type="SUPFAM" id="SSF50494">
    <property type="entry name" value="Trypsin-like serine proteases"/>
    <property type="match status" value="1"/>
</dbReference>
<dbReference type="Proteomes" id="UP001652628">
    <property type="component" value="Chromosome 3"/>
</dbReference>
<evidence type="ECO:0000256" key="9">
    <source>
        <dbReference type="RuleBase" id="RU366078"/>
    </source>
</evidence>
<keyword evidence="4 9" id="KW-0720">Serine protease</keyword>
<dbReference type="PROSITE" id="PS00135">
    <property type="entry name" value="TRYPSIN_SER"/>
    <property type="match status" value="1"/>
</dbReference>
<evidence type="ECO:0000256" key="8">
    <source>
        <dbReference type="ARBA" id="ARBA00024195"/>
    </source>
</evidence>
<dbReference type="InterPro" id="IPR001254">
    <property type="entry name" value="Trypsin_dom"/>
</dbReference>
<name>A0AB39Z242_DROSZ</name>
<evidence type="ECO:0000256" key="4">
    <source>
        <dbReference type="ARBA" id="ARBA00022825"/>
    </source>
</evidence>
<dbReference type="InterPro" id="IPR051487">
    <property type="entry name" value="Ser/Thr_Proteases_Immune/Dev"/>
</dbReference>
<organism evidence="11 12">
    <name type="scientific">Drosophila suzukii</name>
    <name type="common">Spotted-wing drosophila fruit fly</name>
    <dbReference type="NCBI Taxonomy" id="28584"/>
    <lineage>
        <taxon>Eukaryota</taxon>
        <taxon>Metazoa</taxon>
        <taxon>Ecdysozoa</taxon>
        <taxon>Arthropoda</taxon>
        <taxon>Hexapoda</taxon>
        <taxon>Insecta</taxon>
        <taxon>Pterygota</taxon>
        <taxon>Neoptera</taxon>
        <taxon>Endopterygota</taxon>
        <taxon>Diptera</taxon>
        <taxon>Brachycera</taxon>
        <taxon>Muscomorpha</taxon>
        <taxon>Ephydroidea</taxon>
        <taxon>Drosophilidae</taxon>
        <taxon>Drosophila</taxon>
        <taxon>Sophophora</taxon>
    </lineage>
</organism>
<dbReference type="Pfam" id="PF00089">
    <property type="entry name" value="Trypsin"/>
    <property type="match status" value="1"/>
</dbReference>
<feature type="chain" id="PRO_5044986487" description="CLIP domain-containing serine protease" evidence="9">
    <location>
        <begin position="31"/>
        <end position="375"/>
    </location>
</feature>
<proteinExistence type="inferred from homology"/>
<dbReference type="EC" id="3.4.21.-" evidence="9"/>
<dbReference type="InterPro" id="IPR022700">
    <property type="entry name" value="CLIP"/>
</dbReference>
<evidence type="ECO:0000256" key="5">
    <source>
        <dbReference type="ARBA" id="ARBA00022837"/>
    </source>
</evidence>
<evidence type="ECO:0000256" key="7">
    <source>
        <dbReference type="ARBA" id="ARBA00023157"/>
    </source>
</evidence>
<keyword evidence="3 9" id="KW-0378">Hydrolase</keyword>
<sequence length="375" mass="41890">MNNMFLGPKNNIWFLLQPFLLAHFAKSGAAAFAHCRPDEKCVRLDTCYPLMKFLRPRGMTTAEREIFHNRQCGIDNRRLELLHKVLICCPKSGDVLPNNQICGQTPPAFHTTAGEESPLNGFPWMAMLLYVNPHSSTQDTVPRCAGSLITNRYVLTAAQCVNINGLELRSVRLGEHDTSSNPDCITLISGTKICAPPHLEINVELAIKHEHYVAIEGKHYNDIALLRLQFPVRYTSQILPICIFPSDNLSNPSFDNYNLQIAGWGSSQMQSSSNVLLYANIQGRNPDECSRIYSSLGINKETQICAGGQNGKDTCRGDSGSPLMATMGWGVDEFVYLAGITSYGFNQCGDWPAAYTKTSYYVNWIQRSMSRYEEN</sequence>
<dbReference type="InterPro" id="IPR009003">
    <property type="entry name" value="Peptidase_S1_PA"/>
</dbReference>
<comment type="subcellular location">
    <subcellularLocation>
        <location evidence="9">Secreted</location>
    </subcellularLocation>
</comment>
<keyword evidence="7" id="KW-1015">Disulfide bond</keyword>
<feature type="domain" description="Peptidase S1" evidence="10">
    <location>
        <begin position="111"/>
        <end position="370"/>
    </location>
</feature>
<evidence type="ECO:0000256" key="2">
    <source>
        <dbReference type="ARBA" id="ARBA00022729"/>
    </source>
</evidence>
<dbReference type="PRINTS" id="PR00722">
    <property type="entry name" value="CHYMOTRYPSIN"/>
</dbReference>
<protein>
    <recommendedName>
        <fullName evidence="9">CLIP domain-containing serine protease</fullName>
        <ecNumber evidence="9">3.4.21.-</ecNumber>
    </recommendedName>
</protein>
<dbReference type="CDD" id="cd00190">
    <property type="entry name" value="Tryp_SPc"/>
    <property type="match status" value="1"/>
</dbReference>
<evidence type="ECO:0000256" key="6">
    <source>
        <dbReference type="ARBA" id="ARBA00023145"/>
    </source>
</evidence>
<dbReference type="PANTHER" id="PTHR24256">
    <property type="entry name" value="TRYPTASE-RELATED"/>
    <property type="match status" value="1"/>
</dbReference>
<accession>A0AB39Z242</accession>
<dbReference type="GO" id="GO:0046872">
    <property type="term" value="F:metal ion binding"/>
    <property type="evidence" value="ECO:0007669"/>
    <property type="project" value="UniProtKB-KW"/>
</dbReference>
<evidence type="ECO:0000256" key="3">
    <source>
        <dbReference type="ARBA" id="ARBA00022801"/>
    </source>
</evidence>
<keyword evidence="11" id="KW-1185">Reference proteome</keyword>
<dbReference type="RefSeq" id="XP_016927091.4">
    <property type="nucleotide sequence ID" value="XM_017071602.4"/>
</dbReference>
<gene>
    <name evidence="12" type="primary">LOC108007838</name>
</gene>
<dbReference type="Pfam" id="PF12032">
    <property type="entry name" value="CLIP"/>
    <property type="match status" value="1"/>
</dbReference>
<dbReference type="GeneID" id="108007838"/>
<dbReference type="SMART" id="SM00020">
    <property type="entry name" value="Tryp_SPc"/>
    <property type="match status" value="1"/>
</dbReference>
<keyword evidence="5" id="KW-0106">Calcium</keyword>
<dbReference type="InterPro" id="IPR001314">
    <property type="entry name" value="Peptidase_S1A"/>
</dbReference>
<dbReference type="Gene3D" id="2.40.10.10">
    <property type="entry name" value="Trypsin-like serine proteases"/>
    <property type="match status" value="2"/>
</dbReference>
<dbReference type="Gene3D" id="3.30.1640.30">
    <property type="match status" value="1"/>
</dbReference>
<keyword evidence="9" id="KW-0964">Secreted</keyword>
<feature type="signal peptide" evidence="9">
    <location>
        <begin position="1"/>
        <end position="30"/>
    </location>
</feature>
<dbReference type="AlphaFoldDB" id="A0AB39Z242"/>
<dbReference type="InterPro" id="IPR038565">
    <property type="entry name" value="CLIP_sf"/>
</dbReference>
<keyword evidence="1 9" id="KW-0645">Protease</keyword>
<dbReference type="GO" id="GO:0004252">
    <property type="term" value="F:serine-type endopeptidase activity"/>
    <property type="evidence" value="ECO:0007669"/>
    <property type="project" value="UniProtKB-UniRule"/>
</dbReference>
<evidence type="ECO:0000313" key="12">
    <source>
        <dbReference type="RefSeq" id="XP_016927091.4"/>
    </source>
</evidence>
<comment type="domain">
    <text evidence="9">The clip domain consists of 35-55 residues which are 'knitted' together usually by 3 conserved disulfide bonds forming a clip-like compact structure.</text>
</comment>
<dbReference type="GO" id="GO:0006508">
    <property type="term" value="P:proteolysis"/>
    <property type="evidence" value="ECO:0007669"/>
    <property type="project" value="UniProtKB-KW"/>
</dbReference>
<dbReference type="InterPro" id="IPR033116">
    <property type="entry name" value="TRYPSIN_SER"/>
</dbReference>
<dbReference type="GO" id="GO:0051604">
    <property type="term" value="P:protein maturation"/>
    <property type="evidence" value="ECO:0007669"/>
    <property type="project" value="UniProtKB-ARBA"/>
</dbReference>
<evidence type="ECO:0000256" key="1">
    <source>
        <dbReference type="ARBA" id="ARBA00022670"/>
    </source>
</evidence>
<dbReference type="PROSITE" id="PS50240">
    <property type="entry name" value="TRYPSIN_DOM"/>
    <property type="match status" value="1"/>
</dbReference>
<evidence type="ECO:0000259" key="10">
    <source>
        <dbReference type="PROSITE" id="PS50240"/>
    </source>
</evidence>
<evidence type="ECO:0000313" key="11">
    <source>
        <dbReference type="Proteomes" id="UP001652628"/>
    </source>
</evidence>
<keyword evidence="2 9" id="KW-0732">Signal</keyword>
<reference evidence="12" key="1">
    <citation type="submission" date="2025-08" db="UniProtKB">
        <authorList>
            <consortium name="RefSeq"/>
        </authorList>
    </citation>
    <scope>IDENTIFICATION</scope>
</reference>
<dbReference type="GO" id="GO:0005576">
    <property type="term" value="C:extracellular region"/>
    <property type="evidence" value="ECO:0007669"/>
    <property type="project" value="UniProtKB-SubCell"/>
</dbReference>
<comment type="similarity">
    <text evidence="8 9">Belongs to the peptidase S1 family. CLIP subfamily.</text>
</comment>
<dbReference type="InterPro" id="IPR043504">
    <property type="entry name" value="Peptidase_S1_PA_chymotrypsin"/>
</dbReference>